<proteinExistence type="predicted"/>
<comment type="caution">
    <text evidence="1">The sequence shown here is derived from an EMBL/GenBank/DDBJ whole genome shotgun (WGS) entry which is preliminary data.</text>
</comment>
<sequence length="271" mass="31752">MRKLPECRRCKFYADNELLVCALHPDGIAHGNDTCSDFEITKQRRLKEHNYRAEDLDFASALIRNQGCTDEQFYYHGLSEMMATMLYNPTRDLLEQPLSDFFYYVLRLSQLLADLTRYTPLQLPDERYGQLRADERSIMVHQARFLIAHGWAEVLTPQERQFLYGEDFYIARRITNYLSRESDLTRAVGQPYFDDMLERISSNANLHGIEAVERLFGSNLLFGFKYPPDFDLNKWKGIGADNQTDLVVPFSVPRTIAFIKQRFNIVLNYPF</sequence>
<dbReference type="EMBL" id="JYON01000038">
    <property type="protein sequence ID" value="KJH69592.1"/>
    <property type="molecule type" value="Genomic_DNA"/>
</dbReference>
<name>A0A0D8ZML4_9CYAN</name>
<accession>A0A0D8ZML4</accession>
<evidence type="ECO:0000313" key="1">
    <source>
        <dbReference type="EMBL" id="KJH69592.1"/>
    </source>
</evidence>
<evidence type="ECO:0000313" key="2">
    <source>
        <dbReference type="Proteomes" id="UP000032452"/>
    </source>
</evidence>
<dbReference type="AlphaFoldDB" id="A0A0D8ZML4"/>
<protein>
    <submittedName>
        <fullName evidence="1">Uncharacterized protein</fullName>
    </submittedName>
</protein>
<dbReference type="OrthoDB" id="581145at2"/>
<organism evidence="1 2">
    <name type="scientific">Aliterella atlantica CENA595</name>
    <dbReference type="NCBI Taxonomy" id="1618023"/>
    <lineage>
        <taxon>Bacteria</taxon>
        <taxon>Bacillati</taxon>
        <taxon>Cyanobacteriota</taxon>
        <taxon>Cyanophyceae</taxon>
        <taxon>Chroococcidiopsidales</taxon>
        <taxon>Aliterellaceae</taxon>
        <taxon>Aliterella</taxon>
    </lineage>
</organism>
<keyword evidence="2" id="KW-1185">Reference proteome</keyword>
<dbReference type="PATRIC" id="fig|1618023.3.peg.3321"/>
<dbReference type="RefSeq" id="WP_045057028.1">
    <property type="nucleotide sequence ID" value="NZ_CAWMDP010000039.1"/>
</dbReference>
<gene>
    <name evidence="1" type="ORF">UH38_22920</name>
</gene>
<reference evidence="1 2" key="1">
    <citation type="submission" date="2015-02" db="EMBL/GenBank/DDBJ databases">
        <title>Draft genome of a novel marine cyanobacterium (Chroococcales) isolated from South Atlantic Ocean.</title>
        <authorList>
            <person name="Rigonato J."/>
            <person name="Alvarenga D.O."/>
            <person name="Branco L.H."/>
            <person name="Varani A.M."/>
            <person name="Brandini F.P."/>
            <person name="Fiore M.F."/>
        </authorList>
    </citation>
    <scope>NUCLEOTIDE SEQUENCE [LARGE SCALE GENOMIC DNA]</scope>
    <source>
        <strain evidence="1 2">CENA595</strain>
    </source>
</reference>
<dbReference type="Proteomes" id="UP000032452">
    <property type="component" value="Unassembled WGS sequence"/>
</dbReference>